<accession>A0A7G9W7S4</accession>
<keyword evidence="1" id="KW-1133">Transmembrane helix</keyword>
<evidence type="ECO:0000256" key="1">
    <source>
        <dbReference type="SAM" id="Phobius"/>
    </source>
</evidence>
<evidence type="ECO:0000313" key="3">
    <source>
        <dbReference type="Proteomes" id="UP000516160"/>
    </source>
</evidence>
<dbReference type="AlphaFoldDB" id="A0A7G9W7S4"/>
<name>A0A7G9W7S4_ALKCA</name>
<dbReference type="EMBL" id="CP058559">
    <property type="protein sequence ID" value="QNO14736.1"/>
    <property type="molecule type" value="Genomic_DNA"/>
</dbReference>
<gene>
    <name evidence="2" type="ORF">HYG86_08015</name>
</gene>
<keyword evidence="1" id="KW-0812">Transmembrane</keyword>
<dbReference type="Proteomes" id="UP000516160">
    <property type="component" value="Chromosome"/>
</dbReference>
<keyword evidence="3" id="KW-1185">Reference proteome</keyword>
<sequence length="86" mass="9895">MDKKQYPDTSPVLAFVMSLCIPSSGQYYNKQPLKALAALISFITGIFLLSYVGWLLWVIWSFIAADATLTSLHYRKERRKALKDFF</sequence>
<reference evidence="2 3" key="1">
    <citation type="submission" date="2020-07" db="EMBL/GenBank/DDBJ databases">
        <title>Alkalicella. sp. LB2 genome.</title>
        <authorList>
            <person name="Postec A."/>
            <person name="Quemeneur M."/>
        </authorList>
    </citation>
    <scope>NUCLEOTIDE SEQUENCE [LARGE SCALE GENOMIC DNA]</scope>
    <source>
        <strain evidence="2 3">LB2</strain>
    </source>
</reference>
<evidence type="ECO:0000313" key="2">
    <source>
        <dbReference type="EMBL" id="QNO14736.1"/>
    </source>
</evidence>
<organism evidence="2 3">
    <name type="scientific">Alkalicella caledoniensis</name>
    <dbReference type="NCBI Taxonomy" id="2731377"/>
    <lineage>
        <taxon>Bacteria</taxon>
        <taxon>Bacillati</taxon>
        <taxon>Bacillota</taxon>
        <taxon>Clostridia</taxon>
        <taxon>Eubacteriales</taxon>
        <taxon>Proteinivoracaceae</taxon>
        <taxon>Alkalicella</taxon>
    </lineage>
</organism>
<dbReference type="KEGG" id="acae:HYG86_08015"/>
<feature type="transmembrane region" description="Helical" evidence="1">
    <location>
        <begin position="35"/>
        <end position="51"/>
    </location>
</feature>
<evidence type="ECO:0008006" key="4">
    <source>
        <dbReference type="Google" id="ProtNLM"/>
    </source>
</evidence>
<dbReference type="RefSeq" id="WP_213168675.1">
    <property type="nucleotide sequence ID" value="NZ_CP058559.1"/>
</dbReference>
<proteinExistence type="predicted"/>
<protein>
    <recommendedName>
        <fullName evidence="4">TM2 domain-containing protein</fullName>
    </recommendedName>
</protein>
<keyword evidence="1" id="KW-0472">Membrane</keyword>